<sequence>MQAHRRVEPCVDDRAGRQVELALHRRAAGILLPRDRDPAAARLDFGFLAATPVLQGIATRLWVHAGRQVLAGEGPPVHALVQHPALGPSAASRRQCTSR</sequence>
<dbReference type="AlphaFoldDB" id="A0AB34TF09"/>
<dbReference type="EMBL" id="JZIW01000006">
    <property type="protein sequence ID" value="KOO77070.1"/>
    <property type="molecule type" value="Genomic_DNA"/>
</dbReference>
<comment type="caution">
    <text evidence="1">The sequence shown here is derived from an EMBL/GenBank/DDBJ whole genome shotgun (WGS) entry which is preliminary data.</text>
</comment>
<evidence type="ECO:0000313" key="2">
    <source>
        <dbReference type="Proteomes" id="UP000037632"/>
    </source>
</evidence>
<proteinExistence type="predicted"/>
<dbReference type="Proteomes" id="UP000037632">
    <property type="component" value="Unassembled WGS sequence"/>
</dbReference>
<evidence type="ECO:0000313" key="1">
    <source>
        <dbReference type="EMBL" id="KOO77070.1"/>
    </source>
</evidence>
<name>A0AB34TF09_STEMA</name>
<evidence type="ECO:0008006" key="3">
    <source>
        <dbReference type="Google" id="ProtNLM"/>
    </source>
</evidence>
<protein>
    <recommendedName>
        <fullName evidence="3">LysR substrate-binding domain-containing protein</fullName>
    </recommendedName>
</protein>
<organism evidence="1 2">
    <name type="scientific">Stenotrophomonas maltophilia</name>
    <name type="common">Pseudomonas maltophilia</name>
    <name type="synonym">Xanthomonas maltophilia</name>
    <dbReference type="NCBI Taxonomy" id="40324"/>
    <lineage>
        <taxon>Bacteria</taxon>
        <taxon>Pseudomonadati</taxon>
        <taxon>Pseudomonadota</taxon>
        <taxon>Gammaproteobacteria</taxon>
        <taxon>Lysobacterales</taxon>
        <taxon>Lysobacteraceae</taxon>
        <taxon>Stenotrophomonas</taxon>
        <taxon>Stenotrophomonas maltophilia group</taxon>
    </lineage>
</organism>
<reference evidence="1 2" key="1">
    <citation type="journal article" date="2015" name="Antimicrob. Agents Chemother.">
        <title>Whole-Genome Sequencing Identifies Emergence of a Quinolone Resistance Mutation in a Case of Stenotrophomonas maltophilia Bacteremia.</title>
        <authorList>
            <person name="Pak T.R."/>
            <person name="Altman D.R."/>
            <person name="Attie O."/>
            <person name="Sebra R."/>
            <person name="Hamula C.L."/>
            <person name="Lewis M."/>
            <person name="Deikus G."/>
            <person name="Newman L.C."/>
            <person name="Fang G."/>
            <person name="Hand J."/>
            <person name="Papel G."/>
            <person name="Wallach F."/>
            <person name="Schadt E.E."/>
            <person name="Huprikar S."/>
            <person name="van Bakel H."/>
            <person name="Kasarskis A."/>
            <person name="Bashir A."/>
        </authorList>
    </citation>
    <scope>NUCLEOTIDE SEQUENCE [LARGE SCALE GENOMIC DNA]</scope>
    <source>
        <strain evidence="1 2">ISMMS6</strain>
    </source>
</reference>
<gene>
    <name evidence="1" type="ORF">VL23_16475</name>
</gene>
<accession>A0AB34TF09</accession>